<reference evidence="1" key="1">
    <citation type="submission" date="2023-10" db="EMBL/GenBank/DDBJ databases">
        <authorList>
            <person name="Rodriguez Cubillos JULIANA M."/>
            <person name="De Vega J."/>
        </authorList>
    </citation>
    <scope>NUCLEOTIDE SEQUENCE</scope>
</reference>
<sequence>MDCSNKTVDCGSSGHEFIEVDKFQDDGTSWEPAKDMCFSSADDVKSFYREYALRKGFGWKIRTSRKGDDGELCYLMLSCSREGYSISNVPCTLKTNPTRVKQCPARLCIKMEEDGLWYIKKFDPSHSHECSPTKARLIKANKKINLHVKRTIEINDDAGVTINKTFQSLVKDAGGHENIPFCEKDVRNYVNKERRAIGKEGDGQALINYFFEMREQNA</sequence>
<proteinExistence type="predicted"/>
<evidence type="ECO:0000313" key="2">
    <source>
        <dbReference type="Proteomes" id="UP001177021"/>
    </source>
</evidence>
<gene>
    <name evidence="1" type="ORF">MILVUS5_LOCUS10191</name>
</gene>
<organism evidence="1 2">
    <name type="scientific">Trifolium pratense</name>
    <name type="common">Red clover</name>
    <dbReference type="NCBI Taxonomy" id="57577"/>
    <lineage>
        <taxon>Eukaryota</taxon>
        <taxon>Viridiplantae</taxon>
        <taxon>Streptophyta</taxon>
        <taxon>Embryophyta</taxon>
        <taxon>Tracheophyta</taxon>
        <taxon>Spermatophyta</taxon>
        <taxon>Magnoliopsida</taxon>
        <taxon>eudicotyledons</taxon>
        <taxon>Gunneridae</taxon>
        <taxon>Pentapetalae</taxon>
        <taxon>rosids</taxon>
        <taxon>fabids</taxon>
        <taxon>Fabales</taxon>
        <taxon>Fabaceae</taxon>
        <taxon>Papilionoideae</taxon>
        <taxon>50 kb inversion clade</taxon>
        <taxon>NPAAA clade</taxon>
        <taxon>Hologalegina</taxon>
        <taxon>IRL clade</taxon>
        <taxon>Trifolieae</taxon>
        <taxon>Trifolium</taxon>
    </lineage>
</organism>
<dbReference type="Proteomes" id="UP001177021">
    <property type="component" value="Unassembled WGS sequence"/>
</dbReference>
<evidence type="ECO:0000313" key="1">
    <source>
        <dbReference type="EMBL" id="CAJ2640322.1"/>
    </source>
</evidence>
<protein>
    <submittedName>
        <fullName evidence="1">Uncharacterized protein</fullName>
    </submittedName>
</protein>
<name>A0ACB0JA02_TRIPR</name>
<dbReference type="EMBL" id="CASHSV030000024">
    <property type="protein sequence ID" value="CAJ2640322.1"/>
    <property type="molecule type" value="Genomic_DNA"/>
</dbReference>
<feature type="non-terminal residue" evidence="1">
    <location>
        <position position="218"/>
    </location>
</feature>
<keyword evidence="2" id="KW-1185">Reference proteome</keyword>
<accession>A0ACB0JA02</accession>
<comment type="caution">
    <text evidence="1">The sequence shown here is derived from an EMBL/GenBank/DDBJ whole genome shotgun (WGS) entry which is preliminary data.</text>
</comment>